<keyword evidence="2" id="KW-1185">Reference proteome</keyword>
<reference evidence="1" key="1">
    <citation type="submission" date="2020-01" db="EMBL/GenBank/DDBJ databases">
        <authorList>
            <consortium name="DOE Joint Genome Institute"/>
            <person name="Haridas S."/>
            <person name="Albert R."/>
            <person name="Binder M."/>
            <person name="Bloem J."/>
            <person name="Labutti K."/>
            <person name="Salamov A."/>
            <person name="Andreopoulos B."/>
            <person name="Baker S.E."/>
            <person name="Barry K."/>
            <person name="Bills G."/>
            <person name="Bluhm B.H."/>
            <person name="Cannon C."/>
            <person name="Castanera R."/>
            <person name="Culley D.E."/>
            <person name="Daum C."/>
            <person name="Ezra D."/>
            <person name="Gonzalez J.B."/>
            <person name="Henrissat B."/>
            <person name="Kuo A."/>
            <person name="Liang C."/>
            <person name="Lipzen A."/>
            <person name="Lutzoni F."/>
            <person name="Magnuson J."/>
            <person name="Mondo S."/>
            <person name="Nolan M."/>
            <person name="Ohm R."/>
            <person name="Pangilinan J."/>
            <person name="Park H.-J."/>
            <person name="Ramirez L."/>
            <person name="Alfaro M."/>
            <person name="Sun H."/>
            <person name="Tritt A."/>
            <person name="Yoshinaga Y."/>
            <person name="Zwiers L.-H."/>
            <person name="Turgeon B.G."/>
            <person name="Goodwin S.B."/>
            <person name="Spatafora J.W."/>
            <person name="Crous P.W."/>
            <person name="Grigoriev I.V."/>
        </authorList>
    </citation>
    <scope>NUCLEOTIDE SEQUENCE</scope>
    <source>
        <strain evidence="1">IPT5</strain>
    </source>
</reference>
<dbReference type="EMBL" id="MU006329">
    <property type="protein sequence ID" value="KAF2847013.1"/>
    <property type="molecule type" value="Genomic_DNA"/>
</dbReference>
<sequence length="73" mass="7811">MLLITKKARHAATFSHRRPTVALAASLLIRTRLQADKAARGLGSPPPIPGSVVTVELYMLHKFIASLSGGDFS</sequence>
<dbReference type="AlphaFoldDB" id="A0A6A7AV95"/>
<organism evidence="1 2">
    <name type="scientific">Plenodomus tracheiphilus IPT5</name>
    <dbReference type="NCBI Taxonomy" id="1408161"/>
    <lineage>
        <taxon>Eukaryota</taxon>
        <taxon>Fungi</taxon>
        <taxon>Dikarya</taxon>
        <taxon>Ascomycota</taxon>
        <taxon>Pezizomycotina</taxon>
        <taxon>Dothideomycetes</taxon>
        <taxon>Pleosporomycetidae</taxon>
        <taxon>Pleosporales</taxon>
        <taxon>Pleosporineae</taxon>
        <taxon>Leptosphaeriaceae</taxon>
        <taxon>Plenodomus</taxon>
    </lineage>
</organism>
<name>A0A6A7AV95_9PLEO</name>
<accession>A0A6A7AV95</accession>
<dbReference type="Proteomes" id="UP000799423">
    <property type="component" value="Unassembled WGS sequence"/>
</dbReference>
<evidence type="ECO:0000313" key="1">
    <source>
        <dbReference type="EMBL" id="KAF2847013.1"/>
    </source>
</evidence>
<proteinExistence type="predicted"/>
<protein>
    <submittedName>
        <fullName evidence="1">Uncharacterized protein</fullName>
    </submittedName>
</protein>
<gene>
    <name evidence="1" type="ORF">T440DRAFT_215636</name>
</gene>
<evidence type="ECO:0000313" key="2">
    <source>
        <dbReference type="Proteomes" id="UP000799423"/>
    </source>
</evidence>